<evidence type="ECO:0000313" key="1">
    <source>
        <dbReference type="EMBL" id="JAH49221.1"/>
    </source>
</evidence>
<name>A0A0E9T6D8_ANGAN</name>
<proteinExistence type="predicted"/>
<accession>A0A0E9T6D8</accession>
<reference evidence="1" key="2">
    <citation type="journal article" date="2015" name="Fish Shellfish Immunol.">
        <title>Early steps in the European eel (Anguilla anguilla)-Vibrio vulnificus interaction in the gills: Role of the RtxA13 toxin.</title>
        <authorList>
            <person name="Callol A."/>
            <person name="Pajuelo D."/>
            <person name="Ebbesson L."/>
            <person name="Teles M."/>
            <person name="MacKenzie S."/>
            <person name="Amaro C."/>
        </authorList>
    </citation>
    <scope>NUCLEOTIDE SEQUENCE</scope>
</reference>
<sequence>MGHAAQMVHYRIIAHQKLFECSYMNNVISTLGEEW</sequence>
<dbReference type="EMBL" id="GBXM01059356">
    <property type="protein sequence ID" value="JAH49221.1"/>
    <property type="molecule type" value="Transcribed_RNA"/>
</dbReference>
<organism evidence="1">
    <name type="scientific">Anguilla anguilla</name>
    <name type="common">European freshwater eel</name>
    <name type="synonym">Muraena anguilla</name>
    <dbReference type="NCBI Taxonomy" id="7936"/>
    <lineage>
        <taxon>Eukaryota</taxon>
        <taxon>Metazoa</taxon>
        <taxon>Chordata</taxon>
        <taxon>Craniata</taxon>
        <taxon>Vertebrata</taxon>
        <taxon>Euteleostomi</taxon>
        <taxon>Actinopterygii</taxon>
        <taxon>Neopterygii</taxon>
        <taxon>Teleostei</taxon>
        <taxon>Anguilliformes</taxon>
        <taxon>Anguillidae</taxon>
        <taxon>Anguilla</taxon>
    </lineage>
</organism>
<protein>
    <submittedName>
        <fullName evidence="1">Uncharacterized protein</fullName>
    </submittedName>
</protein>
<dbReference type="AlphaFoldDB" id="A0A0E9T6D8"/>
<reference evidence="1" key="1">
    <citation type="submission" date="2014-11" db="EMBL/GenBank/DDBJ databases">
        <authorList>
            <person name="Amaro Gonzalez C."/>
        </authorList>
    </citation>
    <scope>NUCLEOTIDE SEQUENCE</scope>
</reference>